<gene>
    <name evidence="2" type="ORF">S23_36430</name>
</gene>
<evidence type="ECO:0000313" key="2">
    <source>
        <dbReference type="EMBL" id="BAL76842.1"/>
    </source>
</evidence>
<dbReference type="Proteomes" id="UP000007886">
    <property type="component" value="Chromosome"/>
</dbReference>
<keyword evidence="3" id="KW-1185">Reference proteome</keyword>
<proteinExistence type="predicted"/>
<feature type="region of interest" description="Disordered" evidence="1">
    <location>
        <begin position="1"/>
        <end position="65"/>
    </location>
</feature>
<accession>A0AAI8MF00</accession>
<evidence type="ECO:0000256" key="1">
    <source>
        <dbReference type="SAM" id="MobiDB-lite"/>
    </source>
</evidence>
<name>A0AAI8MF00_9BRAD</name>
<reference evidence="2 3" key="1">
    <citation type="journal article" date="2012" name="Microbes Environ.">
        <title>Complete genome sequence of Bradyrhizobium sp. S23321: insights into symbiosis evolution in soil oligotrophs.</title>
        <authorList>
            <person name="Okubo T."/>
            <person name="Tsukui T."/>
            <person name="Maita H."/>
            <person name="Okamoto S."/>
            <person name="Oshima K."/>
            <person name="Fujisawa T."/>
            <person name="Saito A."/>
            <person name="Futamata H."/>
            <person name="Hattori R."/>
            <person name="Shimomura Y."/>
            <person name="Haruta S."/>
            <person name="Morimoto S."/>
            <person name="Wang Y."/>
            <person name="Sakai Y."/>
            <person name="Hattori M."/>
            <person name="Aizawa S."/>
            <person name="Nagashima K.V.P."/>
            <person name="Masuda S."/>
            <person name="Hattori T."/>
            <person name="Yamashita A."/>
            <person name="Bao Z."/>
            <person name="Hayatsu M."/>
            <person name="Kajiya-Kanegae H."/>
            <person name="Yoshinaga I."/>
            <person name="Sakamoto K."/>
            <person name="Toyota K."/>
            <person name="Nakao M."/>
            <person name="Kohara M."/>
            <person name="Anda M."/>
            <person name="Niwa R."/>
            <person name="Jung-Hwan P."/>
            <person name="Sameshima-Saito R."/>
            <person name="Tokuda S."/>
            <person name="Yamamoto S."/>
            <person name="Yamamoto S."/>
            <person name="Yokoyama T."/>
            <person name="Akutsu T."/>
            <person name="Nakamura Y."/>
            <person name="Nakahira-Yanaka Y."/>
            <person name="Takada Hoshino Y."/>
            <person name="Hirakawa H."/>
            <person name="Mitsui H."/>
            <person name="Terasawa K."/>
            <person name="Itakura M."/>
            <person name="Sato S."/>
            <person name="Ikeda-Ohtsubo W."/>
            <person name="Sakakura N."/>
            <person name="Kaminuma E."/>
            <person name="Minamisawa K."/>
        </authorList>
    </citation>
    <scope>NUCLEOTIDE SEQUENCE [LARGE SCALE GENOMIC DNA]</scope>
    <source>
        <strain evidence="2 3">S23321</strain>
    </source>
</reference>
<dbReference type="KEGG" id="brs:S23_36430"/>
<protein>
    <submittedName>
        <fullName evidence="2">Uncharacterized protein</fullName>
    </submittedName>
</protein>
<dbReference type="EMBL" id="AP012279">
    <property type="protein sequence ID" value="BAL76842.1"/>
    <property type="molecule type" value="Genomic_DNA"/>
</dbReference>
<evidence type="ECO:0000313" key="3">
    <source>
        <dbReference type="Proteomes" id="UP000007886"/>
    </source>
</evidence>
<dbReference type="AlphaFoldDB" id="A0AAI8MF00"/>
<organism evidence="2 3">
    <name type="scientific">Bradyrhizobium cosmicum</name>
    <dbReference type="NCBI Taxonomy" id="1404864"/>
    <lineage>
        <taxon>Bacteria</taxon>
        <taxon>Pseudomonadati</taxon>
        <taxon>Pseudomonadota</taxon>
        <taxon>Alphaproteobacteria</taxon>
        <taxon>Hyphomicrobiales</taxon>
        <taxon>Nitrobacteraceae</taxon>
        <taxon>Bradyrhizobium</taxon>
    </lineage>
</organism>
<sequence length="65" mass="6551">MIAGTDHCGSTHRNIAPRPNHRGAAAVGCASGADDRAATVNNGTTARSDDSTSATGYGTHLDQGR</sequence>